<comment type="caution">
    <text evidence="1">The sequence shown here is derived from an EMBL/GenBank/DDBJ whole genome shotgun (WGS) entry which is preliminary data.</text>
</comment>
<evidence type="ECO:0000313" key="1">
    <source>
        <dbReference type="EMBL" id="PWJ93542.1"/>
    </source>
</evidence>
<dbReference type="Proteomes" id="UP000245631">
    <property type="component" value="Unassembled WGS sequence"/>
</dbReference>
<reference evidence="1 2" key="1">
    <citation type="submission" date="2018-05" db="EMBL/GenBank/DDBJ databases">
        <title>Genomic Encyclopedia of Type Strains, Phase IV (KMG-IV): sequencing the most valuable type-strain genomes for metagenomic binning, comparative biology and taxonomic classification.</title>
        <authorList>
            <person name="Goeker M."/>
        </authorList>
    </citation>
    <scope>NUCLEOTIDE SEQUENCE [LARGE SCALE GENOMIC DNA]</scope>
    <source>
        <strain evidence="1 2">DSM 2626</strain>
    </source>
</reference>
<accession>A0A8E2WGI1</accession>
<sequence length="235" mass="23649">MLDAGGVDDGDKAEISDILGGEARRFGSVERDCRTSRAWLAGLTAVAFQTASAGEALRSWWADIAALTSLAGLARHTLRTLPTFGSNNGADDFLAAIRVGENEAAFVVDQARYDGTASDAVATVTASVTAFTGGAARTFWTDLTGGADGAGLAAGTLDTLGAGVTTLATRAYLAGLTTRANGAINTGGALFAARTGFAALADRANLAMLAGGTGQPIVASGALWTCRADIALWSG</sequence>
<organism evidence="1 2">
    <name type="scientific">Rhizobium loti</name>
    <name type="common">Mesorhizobium loti</name>
    <dbReference type="NCBI Taxonomy" id="381"/>
    <lineage>
        <taxon>Bacteria</taxon>
        <taxon>Pseudomonadati</taxon>
        <taxon>Pseudomonadota</taxon>
        <taxon>Alphaproteobacteria</taxon>
        <taxon>Hyphomicrobiales</taxon>
        <taxon>Phyllobacteriaceae</taxon>
        <taxon>Mesorhizobium</taxon>
    </lineage>
</organism>
<dbReference type="AlphaFoldDB" id="A0A8E2WGI1"/>
<evidence type="ECO:0000313" key="2">
    <source>
        <dbReference type="Proteomes" id="UP000245631"/>
    </source>
</evidence>
<proteinExistence type="predicted"/>
<name>A0A8E2WGI1_RHILI</name>
<gene>
    <name evidence="1" type="ORF">C8D77_101221</name>
</gene>
<dbReference type="EMBL" id="QGGH01000001">
    <property type="protein sequence ID" value="PWJ93542.1"/>
    <property type="molecule type" value="Genomic_DNA"/>
</dbReference>
<protein>
    <submittedName>
        <fullName evidence="1">Uncharacterized protein</fullName>
    </submittedName>
</protein>